<feature type="binding site" evidence="6 9">
    <location>
        <begin position="90"/>
        <end position="97"/>
    </location>
    <ligand>
        <name>substrate</name>
    </ligand>
</feature>
<keyword evidence="2 6" id="KW-0963">Cytoplasm</keyword>
<dbReference type="FunFam" id="3.30.930.10:FF:000020">
    <property type="entry name" value="Octanoyltransferase"/>
    <property type="match status" value="1"/>
</dbReference>
<proteinExistence type="inferred from homology"/>
<comment type="catalytic activity">
    <reaction evidence="6 7">
        <text>octanoyl-[ACP] + L-lysyl-[protein] = N(6)-octanoyl-L-lysyl-[protein] + holo-[ACP] + H(+)</text>
        <dbReference type="Rhea" id="RHEA:17665"/>
        <dbReference type="Rhea" id="RHEA-COMP:9636"/>
        <dbReference type="Rhea" id="RHEA-COMP:9685"/>
        <dbReference type="Rhea" id="RHEA-COMP:9752"/>
        <dbReference type="Rhea" id="RHEA-COMP:9928"/>
        <dbReference type="ChEBI" id="CHEBI:15378"/>
        <dbReference type="ChEBI" id="CHEBI:29969"/>
        <dbReference type="ChEBI" id="CHEBI:64479"/>
        <dbReference type="ChEBI" id="CHEBI:78463"/>
        <dbReference type="ChEBI" id="CHEBI:78809"/>
        <dbReference type="EC" id="2.3.1.181"/>
    </reaction>
</comment>
<feature type="site" description="Lowers pKa of active site Cys" evidence="6 10">
    <location>
        <position position="154"/>
    </location>
</feature>
<dbReference type="PANTHER" id="PTHR10993:SF7">
    <property type="entry name" value="LIPOYLTRANSFERASE 2, MITOCHONDRIAL-RELATED"/>
    <property type="match status" value="1"/>
</dbReference>
<comment type="pathway">
    <text evidence="1 6 7">Protein modification; protein lipoylation via endogenous pathway; protein N(6)-(lipoyl)lysine from octanoyl-[acyl-carrier-protein]: step 1/2.</text>
</comment>
<dbReference type="UniPathway" id="UPA00538">
    <property type="reaction ID" value="UER00592"/>
</dbReference>
<dbReference type="PROSITE" id="PS01313">
    <property type="entry name" value="LIPB"/>
    <property type="match status" value="1"/>
</dbReference>
<gene>
    <name evidence="6 12" type="primary">lipB</name>
    <name evidence="12" type="ORF">EA656_07265</name>
</gene>
<dbReference type="AlphaFoldDB" id="A0A4Q8LU23"/>
<evidence type="ECO:0000256" key="9">
    <source>
        <dbReference type="PIRSR" id="PIRSR016262-2"/>
    </source>
</evidence>
<protein>
    <recommendedName>
        <fullName evidence="6 7">Octanoyltransferase</fullName>
        <ecNumber evidence="6 7">2.3.1.181</ecNumber>
    </recommendedName>
    <alternativeName>
        <fullName evidence="6">Lipoate-protein ligase B</fullName>
    </alternativeName>
    <alternativeName>
        <fullName evidence="6">Lipoyl/octanoyl transferase</fullName>
    </alternativeName>
    <alternativeName>
        <fullName evidence="6">Octanoyl-[acyl-carrier-protein]-protein N-octanoyltransferase</fullName>
    </alternativeName>
</protein>
<evidence type="ECO:0000256" key="5">
    <source>
        <dbReference type="ARBA" id="ARBA00024732"/>
    </source>
</evidence>
<dbReference type="EMBL" id="SHMF01000002">
    <property type="protein sequence ID" value="TAA35487.1"/>
    <property type="molecule type" value="Genomic_DNA"/>
</dbReference>
<dbReference type="GO" id="GO:0005737">
    <property type="term" value="C:cytoplasm"/>
    <property type="evidence" value="ECO:0007669"/>
    <property type="project" value="UniProtKB-SubCell"/>
</dbReference>
<keyword evidence="4 6" id="KW-0012">Acyltransferase</keyword>
<name>A0A4Q8LU23_9GAMM</name>
<dbReference type="InterPro" id="IPR020605">
    <property type="entry name" value="Octanoyltransferase_CS"/>
</dbReference>
<dbReference type="CDD" id="cd16444">
    <property type="entry name" value="LipB"/>
    <property type="match status" value="1"/>
</dbReference>
<dbReference type="Pfam" id="PF21948">
    <property type="entry name" value="LplA-B_cat"/>
    <property type="match status" value="1"/>
</dbReference>
<dbReference type="Gene3D" id="3.30.930.10">
    <property type="entry name" value="Bira Bifunctional Protein, Domain 2"/>
    <property type="match status" value="1"/>
</dbReference>
<sequence>MDALAAACPSPQGDAAIAARAPLPASVYELGRQPYEPVWRAMQAFTDARDETTPDALWLVEHEPVFTLGQAGKPEHVLAPGDIPVLHVDRGGQVTYHGPGQIVLYPLLDLKRLKIGVRDYVCRIEQAIIDTCAEWNIHAERKDGAPGVYVAGAKIGALGIRVRRGCTFHGLSFNIAMDLEPFHRINPCGYEGLQTVALSDLGGPSSIEAVKAVLLEKIAAQFGLALTRADGLPPSVPAPHAA</sequence>
<evidence type="ECO:0000256" key="4">
    <source>
        <dbReference type="ARBA" id="ARBA00023315"/>
    </source>
</evidence>
<dbReference type="InterPro" id="IPR000544">
    <property type="entry name" value="Octanoyltransferase"/>
</dbReference>
<evidence type="ECO:0000256" key="10">
    <source>
        <dbReference type="PIRSR" id="PIRSR016262-3"/>
    </source>
</evidence>
<dbReference type="GO" id="GO:0009249">
    <property type="term" value="P:protein lipoylation"/>
    <property type="evidence" value="ECO:0007669"/>
    <property type="project" value="InterPro"/>
</dbReference>
<evidence type="ECO:0000256" key="7">
    <source>
        <dbReference type="PIRNR" id="PIRNR016262"/>
    </source>
</evidence>
<evidence type="ECO:0000256" key="2">
    <source>
        <dbReference type="ARBA" id="ARBA00022490"/>
    </source>
</evidence>
<comment type="caution">
    <text evidence="12">The sequence shown here is derived from an EMBL/GenBank/DDBJ whole genome shotgun (WGS) entry which is preliminary data.</text>
</comment>
<organism evidence="12 13">
    <name type="scientific">Pseudoxanthomonas winnipegensis</name>
    <dbReference type="NCBI Taxonomy" id="2480810"/>
    <lineage>
        <taxon>Bacteria</taxon>
        <taxon>Pseudomonadati</taxon>
        <taxon>Pseudomonadota</taxon>
        <taxon>Gammaproteobacteria</taxon>
        <taxon>Lysobacterales</taxon>
        <taxon>Lysobacteraceae</taxon>
        <taxon>Pseudoxanthomonas</taxon>
    </lineage>
</organism>
<evidence type="ECO:0000256" key="6">
    <source>
        <dbReference type="HAMAP-Rule" id="MF_00013"/>
    </source>
</evidence>
<comment type="similarity">
    <text evidence="6 7">Belongs to the LipB family.</text>
</comment>
<feature type="domain" description="BPL/LPL catalytic" evidence="11">
    <location>
        <begin position="51"/>
        <end position="226"/>
    </location>
</feature>
<dbReference type="PANTHER" id="PTHR10993">
    <property type="entry name" value="OCTANOYLTRANSFERASE"/>
    <property type="match status" value="1"/>
</dbReference>
<evidence type="ECO:0000313" key="12">
    <source>
        <dbReference type="EMBL" id="TAA35487.1"/>
    </source>
</evidence>
<evidence type="ECO:0000256" key="3">
    <source>
        <dbReference type="ARBA" id="ARBA00022679"/>
    </source>
</evidence>
<comment type="function">
    <text evidence="5 6 7">Catalyzes the transfer of endogenously produced octanoic acid from octanoyl-acyl-carrier-protein onto the lipoyl domains of lipoate-dependent enzymes. Lipoyl-ACP can also act as a substrate although octanoyl-ACP is likely to be the physiological substrate.</text>
</comment>
<feature type="active site" description="Acyl-thioester intermediate" evidence="6 8">
    <location>
        <position position="188"/>
    </location>
</feature>
<comment type="subcellular location">
    <subcellularLocation>
        <location evidence="6">Cytoplasm</location>
    </subcellularLocation>
</comment>
<dbReference type="NCBIfam" id="NF010925">
    <property type="entry name" value="PRK14345.1"/>
    <property type="match status" value="1"/>
</dbReference>
<feature type="binding site" evidence="6 9">
    <location>
        <begin position="157"/>
        <end position="159"/>
    </location>
    <ligand>
        <name>substrate</name>
    </ligand>
</feature>
<comment type="miscellaneous">
    <text evidence="6">In the reaction, the free carboxyl group of octanoic acid is attached via an amide linkage to the epsilon-amino group of a specific lysine residue of lipoyl domains of lipoate-dependent enzymes.</text>
</comment>
<dbReference type="HAMAP" id="MF_00013">
    <property type="entry name" value="LipB"/>
    <property type="match status" value="1"/>
</dbReference>
<dbReference type="SUPFAM" id="SSF55681">
    <property type="entry name" value="Class II aaRS and biotin synthetases"/>
    <property type="match status" value="1"/>
</dbReference>
<dbReference type="InterPro" id="IPR004143">
    <property type="entry name" value="BPL_LPL_catalytic"/>
</dbReference>
<evidence type="ECO:0000313" key="13">
    <source>
        <dbReference type="Proteomes" id="UP000292087"/>
    </source>
</evidence>
<dbReference type="EC" id="2.3.1.181" evidence="6 7"/>
<evidence type="ECO:0000256" key="1">
    <source>
        <dbReference type="ARBA" id="ARBA00004821"/>
    </source>
</evidence>
<dbReference type="PIRSF" id="PIRSF016262">
    <property type="entry name" value="LPLase"/>
    <property type="match status" value="1"/>
</dbReference>
<accession>A0A4Q8LU23</accession>
<dbReference type="NCBIfam" id="NF010922">
    <property type="entry name" value="PRK14342.1"/>
    <property type="match status" value="1"/>
</dbReference>
<dbReference type="NCBIfam" id="TIGR00214">
    <property type="entry name" value="lipB"/>
    <property type="match status" value="1"/>
</dbReference>
<evidence type="ECO:0000259" key="11">
    <source>
        <dbReference type="PROSITE" id="PS51733"/>
    </source>
</evidence>
<dbReference type="PROSITE" id="PS51733">
    <property type="entry name" value="BPL_LPL_CATALYTIC"/>
    <property type="match status" value="1"/>
</dbReference>
<evidence type="ECO:0000256" key="8">
    <source>
        <dbReference type="PIRSR" id="PIRSR016262-1"/>
    </source>
</evidence>
<feature type="binding site" evidence="6 9">
    <location>
        <begin position="170"/>
        <end position="172"/>
    </location>
    <ligand>
        <name>substrate</name>
    </ligand>
</feature>
<keyword evidence="3 6" id="KW-0808">Transferase</keyword>
<reference evidence="12 13" key="1">
    <citation type="submission" date="2019-02" db="EMBL/GenBank/DDBJ databases">
        <title>WGS of Pseudoxanthomonas species novum from clinical isolates.</title>
        <authorList>
            <person name="Bernier A.-M."/>
            <person name="Bernard K."/>
            <person name="Vachon A."/>
        </authorList>
    </citation>
    <scope>NUCLEOTIDE SEQUENCE [LARGE SCALE GENOMIC DNA]</scope>
    <source>
        <strain evidence="12 13">NML140781</strain>
    </source>
</reference>
<dbReference type="GO" id="GO:0033819">
    <property type="term" value="F:lipoyl(octanoyl) transferase activity"/>
    <property type="evidence" value="ECO:0007669"/>
    <property type="project" value="UniProtKB-EC"/>
</dbReference>
<dbReference type="InterPro" id="IPR045864">
    <property type="entry name" value="aa-tRNA-synth_II/BPL/LPL"/>
</dbReference>
<dbReference type="Proteomes" id="UP000292087">
    <property type="component" value="Unassembled WGS sequence"/>
</dbReference>
<dbReference type="RefSeq" id="WP_130523249.1">
    <property type="nucleotide sequence ID" value="NZ_SHLZ01000010.1"/>
</dbReference>